<feature type="compositionally biased region" description="Acidic residues" evidence="9">
    <location>
        <begin position="1035"/>
        <end position="1045"/>
    </location>
</feature>
<feature type="compositionally biased region" description="Polar residues" evidence="9">
    <location>
        <begin position="909"/>
        <end position="919"/>
    </location>
</feature>
<feature type="compositionally biased region" description="Basic and acidic residues" evidence="9">
    <location>
        <begin position="2250"/>
        <end position="2263"/>
    </location>
</feature>
<dbReference type="SMART" id="SM00233">
    <property type="entry name" value="PH"/>
    <property type="match status" value="1"/>
</dbReference>
<feature type="region of interest" description="Disordered" evidence="9">
    <location>
        <begin position="653"/>
        <end position="962"/>
    </location>
</feature>
<dbReference type="GO" id="GO:0071875">
    <property type="term" value="P:adrenergic receptor signaling pathway"/>
    <property type="evidence" value="ECO:0007669"/>
    <property type="project" value="TreeGrafter"/>
</dbReference>
<feature type="compositionally biased region" description="Basic and acidic residues" evidence="9">
    <location>
        <begin position="318"/>
        <end position="327"/>
    </location>
</feature>
<dbReference type="EMBL" id="JAICCE010000016">
    <property type="protein sequence ID" value="KAG9266979.1"/>
    <property type="molecule type" value="Genomic_DNA"/>
</dbReference>
<dbReference type="InterPro" id="IPR051632">
    <property type="entry name" value="Rho_GEF"/>
</dbReference>
<feature type="compositionally biased region" description="Polar residues" evidence="9">
    <location>
        <begin position="2343"/>
        <end position="2360"/>
    </location>
</feature>
<dbReference type="Gene3D" id="2.30.29.30">
    <property type="entry name" value="Pleckstrin-homology domain (PH domain)/Phosphotyrosine-binding domain (PTB)"/>
    <property type="match status" value="1"/>
</dbReference>
<feature type="compositionally biased region" description="Basic and acidic residues" evidence="9">
    <location>
        <begin position="428"/>
        <end position="440"/>
    </location>
</feature>
<dbReference type="PROSITE" id="PS50081">
    <property type="entry name" value="ZF_DAG_PE_2"/>
    <property type="match status" value="1"/>
</dbReference>
<dbReference type="Proteomes" id="UP000752171">
    <property type="component" value="Unassembled WGS sequence"/>
</dbReference>
<dbReference type="SMART" id="SM00325">
    <property type="entry name" value="RhoGEF"/>
    <property type="match status" value="1"/>
</dbReference>
<evidence type="ECO:0000256" key="4">
    <source>
        <dbReference type="ARBA" id="ARBA00022658"/>
    </source>
</evidence>
<feature type="compositionally biased region" description="Basic and acidic residues" evidence="9">
    <location>
        <begin position="449"/>
        <end position="466"/>
    </location>
</feature>
<dbReference type="GO" id="GO:0015629">
    <property type="term" value="C:actin cytoskeleton"/>
    <property type="evidence" value="ECO:0007669"/>
    <property type="project" value="TreeGrafter"/>
</dbReference>
<dbReference type="SUPFAM" id="SSF48065">
    <property type="entry name" value="DBL homology domain (DH-domain)"/>
    <property type="match status" value="1"/>
</dbReference>
<dbReference type="GO" id="GO:0005078">
    <property type="term" value="F:MAP-kinase scaffold activity"/>
    <property type="evidence" value="ECO:0007669"/>
    <property type="project" value="TreeGrafter"/>
</dbReference>
<feature type="region of interest" description="Disordered" evidence="9">
    <location>
        <begin position="1306"/>
        <end position="1368"/>
    </location>
</feature>
<feature type="region of interest" description="Disordered" evidence="9">
    <location>
        <begin position="1237"/>
        <end position="1267"/>
    </location>
</feature>
<feature type="region of interest" description="Disordered" evidence="9">
    <location>
        <begin position="420"/>
        <end position="567"/>
    </location>
</feature>
<feature type="compositionally biased region" description="Polar residues" evidence="9">
    <location>
        <begin position="1111"/>
        <end position="1132"/>
    </location>
</feature>
<feature type="region of interest" description="Disordered" evidence="9">
    <location>
        <begin position="2205"/>
        <end position="2263"/>
    </location>
</feature>
<dbReference type="GO" id="GO:0005737">
    <property type="term" value="C:cytoplasm"/>
    <property type="evidence" value="ECO:0007669"/>
    <property type="project" value="UniProtKB-SubCell"/>
</dbReference>
<dbReference type="PROSITE" id="PS00479">
    <property type="entry name" value="ZF_DAG_PE_1"/>
    <property type="match status" value="1"/>
</dbReference>
<keyword evidence="7" id="KW-0862">Zinc</keyword>
<dbReference type="Gene3D" id="1.20.900.10">
    <property type="entry name" value="Dbl homology (DH) domain"/>
    <property type="match status" value="1"/>
</dbReference>
<dbReference type="PANTHER" id="PTHR13944:SF18">
    <property type="entry name" value="A-KINASE ANCHOR PROTEIN 13"/>
    <property type="match status" value="1"/>
</dbReference>
<accession>A0A8T2L6V9</accession>
<dbReference type="GO" id="GO:0005085">
    <property type="term" value="F:guanyl-nucleotide exchange factor activity"/>
    <property type="evidence" value="ECO:0007669"/>
    <property type="project" value="UniProtKB-KW"/>
</dbReference>
<keyword evidence="5" id="KW-0479">Metal-binding</keyword>
<dbReference type="Gene3D" id="1.25.40.20">
    <property type="entry name" value="Ankyrin repeat-containing domain"/>
    <property type="match status" value="1"/>
</dbReference>
<evidence type="ECO:0000313" key="13">
    <source>
        <dbReference type="EMBL" id="KAG9266979.1"/>
    </source>
</evidence>
<feature type="compositionally biased region" description="Polar residues" evidence="9">
    <location>
        <begin position="707"/>
        <end position="716"/>
    </location>
</feature>
<feature type="compositionally biased region" description="Low complexity" evidence="9">
    <location>
        <begin position="1164"/>
        <end position="1173"/>
    </location>
</feature>
<dbReference type="Pfam" id="PF00621">
    <property type="entry name" value="RhoGEF"/>
    <property type="match status" value="1"/>
</dbReference>
<evidence type="ECO:0000313" key="14">
    <source>
        <dbReference type="Proteomes" id="UP000752171"/>
    </source>
</evidence>
<dbReference type="InterPro" id="IPR002219">
    <property type="entry name" value="PKC_DAG/PE"/>
</dbReference>
<sequence length="2456" mass="271853">MKLNPRQAPLYGSCVLTVQLSDEELSEAGGIREDAELFLVFTGSTQRYLSSTLRVSHDTLQAVCPAHDCCESVVVTVCGADPDGLVHQLASERMCFVQDLAFDMAQFLVGAVGRADMLEGALLLDKHQIPLQECEKMDQNLALALSHLTLPPGWSILGNCIAPEPQETLLHFAARRGLQRVARFLLQQPGAQQALALPNKQGDTPASLADSRGHRAMLELFTQVETGTQDSTETHRQIPSGAGVVQHHPCLNTYILALGTQPGTAPCSLQADLQDFRCLMQRKIQGGATLQLQQPESPHTTGECADNPETGQACFEQPQHDSLDSKEQGSTPVCVKGNKTEQGDCCCCPGPLRCRESHSDPAPPSDNSNDDEKRVCTCENTEADYGVQAESTAACVVEGLRKEGDSGDCLQSEFGRESAAHQTSSCGKEGEETDRARESICEAQGSAEGPEKGVHAEKCSPERPEQDQLQDQEEEQSEHKETATGDMGITQSLDTPESSDVESCSQGVESDEEKEKDLENVCLGSLEMEESFKETSKEEPDDLKPAIDQGPITSCEKIDGQGSSEPELGDACGCTCLSSAGTADTQVQTLEDTEINASQVSCEQKTVDNQDLRTEEQGQEGPTQDKTEYLQDVTPVTVCSTGEMVIKLCQEQESDASCHHEGTSDDRTEDTCEENGTLEKPEAPLDTSENIEGERMCHSFFEVDGASSVTLNNASEDNFPLPEGETETDNQEPVASGEPYPEESSATVTGNESAGQSLGSSSEVLQPEIDSELEPQSLTPSSEDTLEPEETDCCSTSEVVQGLSGKDPQESLELGTFAEALLPMSQESQVTLPKGTENESSLESHDSLEGQQRIQDITLQNGLVQLTQEMDLLPPPVENSDSVPEEGSASQTSAVDQPVDEEAVKVGDSRTQGNCCQTPENNERLLEQEQEDGNVSQNPIIGHQSEEGEVLGDTTITQSSPRTITEDQLKLCLDQSDSVGGVLSTSNATDTVDSSFLLQEQLSGTELRSEDSSNPAVVDSGSVDIESTEAREMQETEAEPCDDTDNSALQKDVTDTTDASLEDQVDCQAVIDPDVNADKDVSMIHRERDALCLDSSQASLCNRAVEKRQSSESTESPLSQVRHSTGSTTLRDSGSDTDGFISTDTGDDNVFRKAEEALGRGDSTSEASISCSSTDDTASLGHPSSSAESSEEVRRGGGGSVGGGAGGEAEEEAKDRLTEVPLRSSLLRSTVRSLSPFRRHSWGPGKIQGTEGDMNQRSSVRSVGDHKPVLHRRSLSWCPTQPHSKSDLDEISQLFSYSLEGLAADDGKGWHPQRGGSSQGQRGVNRQQSDDRGSQLSLNEALESDLGDHSSLDSQKSKKYRPLRRSCPSMTLPLRQSVSMLSISQRDIDGMRSYSSTSSSLGYSITEEEPGHLRGDFEEKSGTKMSRTISYLKNKMYKKTREKDKEKKGEKEKDAKDKEKKTVNGHLFSSMSFVHSALCQHCNKALNAKDAVSCTSCSVCVHKSCRDNIPACTKGKFQKQQLAIPESTTMPGVTLRAKTSAPKERPWSAILSPDDHSLIAPRRHTSIMPFNSSNLSKSISISNIAVFDEMSIKGLRYLSQSTDSLHKANKVNESTESLIDEGTEMIDGQLMGDFEADAKELEADSWSFTMDKKYLNQLKKDDVKRQDVIYELIQTEMHHVRTLRIMSDVYSKGLMKEVQLEPQTVEKVFPMLEELLDLHTGFFSSLLERKKEVKLEETDGFVISRIGDILVNQFSGPKADIMKKVYGKFCSRHNEAVNFYKELHAKDKRFQAFIKKKMSSSIVRRMGIPECILLVTQRITKYPVLMQRILQHTKENEEDYEDLSQALQLVKEVIAAVDSKVNEHEKKRRLKEIYNRTDGKSIMRMKSGQMFAREDLIRSRKLLHDGPLQLKNTAGRLKDVQALLLSDVLVFLQEKDQKYVFASLDQRATVISLQKLIVREVANEDRGLFLITAGIKQPEMVEVHASSREERNTWMQLIQDAMHSIEKDDDEGIPSETEEDKKLLESKAREMRDMLQRKDDQILSLLQEKMKLFHDMCECSSPDEMMLFRATSDSVPKGQSIMKEAIKEVEMLQTLINSSLGGAVGQQVVSAPSSMVSVCLPRRAETFGGFDSHQMNISKHGEKEESEDLRRTESDGVLKKGGNTNLLLLLKRNSEQVLDSVTHLHDLLSSLQAVVVQQDTVVEDQRQALSERPSSRPSSRPPSLVEQEKQRSLERHRQETAALQRQQAAHAEERRRREKEWEHREKELMDRESLLNVKEEESQRRRRELEDVRKELQARKEDYQKDLERLRDSQRKLEREKEQMQREMETLEYIRETEKRVNRTPSSTSEDSLNIQSSSSVERDLGEAELSASPRKNSLSRMDSKHKGRNLNPFSLGPKVSADGQKQVQNRLLQLAKAKDKKDKKKKKSKSKPSQEAESHLLPLTEPPLDGEIFFC</sequence>
<dbReference type="GO" id="GO:0043123">
    <property type="term" value="P:positive regulation of canonical NF-kappaB signal transduction"/>
    <property type="evidence" value="ECO:0007669"/>
    <property type="project" value="TreeGrafter"/>
</dbReference>
<feature type="compositionally biased region" description="Polar residues" evidence="9">
    <location>
        <begin position="489"/>
        <end position="508"/>
    </location>
</feature>
<feature type="compositionally biased region" description="Basic residues" evidence="9">
    <location>
        <begin position="2422"/>
        <end position="2431"/>
    </location>
</feature>
<keyword evidence="8" id="KW-0175">Coiled coil</keyword>
<evidence type="ECO:0000259" key="12">
    <source>
        <dbReference type="PROSITE" id="PS50081"/>
    </source>
</evidence>
<evidence type="ECO:0000256" key="1">
    <source>
        <dbReference type="ARBA" id="ARBA00004496"/>
    </source>
</evidence>
<feature type="region of interest" description="Disordered" evidence="9">
    <location>
        <begin position="2314"/>
        <end position="2456"/>
    </location>
</feature>
<evidence type="ECO:0000256" key="5">
    <source>
        <dbReference type="ARBA" id="ARBA00022723"/>
    </source>
</evidence>
<dbReference type="InterPro" id="IPR011993">
    <property type="entry name" value="PH-like_dom_sf"/>
</dbReference>
<feature type="region of interest" description="Disordered" evidence="9">
    <location>
        <begin position="2130"/>
        <end position="2157"/>
    </location>
</feature>
<dbReference type="FunFam" id="1.20.900.10:FF:000004">
    <property type="entry name" value="Rho guanine nucleotide exchange factor 2"/>
    <property type="match status" value="1"/>
</dbReference>
<feature type="region of interest" description="Disordered" evidence="9">
    <location>
        <begin position="1003"/>
        <end position="1051"/>
    </location>
</feature>
<dbReference type="InterPro" id="IPR035899">
    <property type="entry name" value="DBL_dom_sf"/>
</dbReference>
<gene>
    <name evidence="13" type="primary">AKAP13</name>
    <name evidence="13" type="ORF">AMEX_G19651</name>
</gene>
<evidence type="ECO:0000256" key="6">
    <source>
        <dbReference type="ARBA" id="ARBA00022771"/>
    </source>
</evidence>
<feature type="region of interest" description="Disordered" evidence="9">
    <location>
        <begin position="1104"/>
        <end position="1222"/>
    </location>
</feature>
<evidence type="ECO:0000256" key="3">
    <source>
        <dbReference type="ARBA" id="ARBA00022553"/>
    </source>
</evidence>
<dbReference type="CDD" id="cd00160">
    <property type="entry name" value="RhoGEF"/>
    <property type="match status" value="1"/>
</dbReference>
<feature type="domain" description="Phorbol-ester/DAG-type" evidence="12">
    <location>
        <begin position="1465"/>
        <end position="1512"/>
    </location>
</feature>
<dbReference type="GO" id="GO:0016020">
    <property type="term" value="C:membrane"/>
    <property type="evidence" value="ECO:0007669"/>
    <property type="project" value="TreeGrafter"/>
</dbReference>
<dbReference type="SUPFAM" id="SSF50729">
    <property type="entry name" value="PH domain-like"/>
    <property type="match status" value="1"/>
</dbReference>
<dbReference type="PROSITE" id="PS50010">
    <property type="entry name" value="DH_2"/>
    <property type="match status" value="1"/>
</dbReference>
<dbReference type="InterPro" id="IPR001849">
    <property type="entry name" value="PH_domain"/>
</dbReference>
<dbReference type="GO" id="GO:0008270">
    <property type="term" value="F:zinc ion binding"/>
    <property type="evidence" value="ECO:0007669"/>
    <property type="project" value="UniProtKB-KW"/>
</dbReference>
<feature type="compositionally biased region" description="Basic and acidic residues" evidence="9">
    <location>
        <begin position="1149"/>
        <end position="1159"/>
    </location>
</feature>
<comment type="caution">
    <text evidence="13">The sequence shown here is derived from an EMBL/GenBank/DDBJ whole genome shotgun (WGS) entry which is preliminary data.</text>
</comment>
<feature type="compositionally biased region" description="Basic and acidic residues" evidence="9">
    <location>
        <begin position="605"/>
        <end position="616"/>
    </location>
</feature>
<feature type="compositionally biased region" description="Basic and acidic residues" evidence="9">
    <location>
        <begin position="2139"/>
        <end position="2157"/>
    </location>
</feature>
<dbReference type="CDD" id="cd20878">
    <property type="entry name" value="C1_AKAP13"/>
    <property type="match status" value="1"/>
</dbReference>
<feature type="domain" description="PH" evidence="10">
    <location>
        <begin position="1901"/>
        <end position="2003"/>
    </location>
</feature>
<feature type="domain" description="DH" evidence="11">
    <location>
        <begin position="1664"/>
        <end position="1860"/>
    </location>
</feature>
<feature type="compositionally biased region" description="Basic and acidic residues" evidence="9">
    <location>
        <begin position="2226"/>
        <end position="2239"/>
    </location>
</feature>
<evidence type="ECO:0000256" key="2">
    <source>
        <dbReference type="ARBA" id="ARBA00022490"/>
    </source>
</evidence>
<dbReference type="PROSITE" id="PS50003">
    <property type="entry name" value="PH_DOMAIN"/>
    <property type="match status" value="1"/>
</dbReference>
<organism evidence="13 14">
    <name type="scientific">Astyanax mexicanus</name>
    <name type="common">Blind cave fish</name>
    <name type="synonym">Astyanax fasciatus mexicanus</name>
    <dbReference type="NCBI Taxonomy" id="7994"/>
    <lineage>
        <taxon>Eukaryota</taxon>
        <taxon>Metazoa</taxon>
        <taxon>Chordata</taxon>
        <taxon>Craniata</taxon>
        <taxon>Vertebrata</taxon>
        <taxon>Euteleostomi</taxon>
        <taxon>Actinopterygii</taxon>
        <taxon>Neopterygii</taxon>
        <taxon>Teleostei</taxon>
        <taxon>Ostariophysi</taxon>
        <taxon>Characiformes</taxon>
        <taxon>Characoidei</taxon>
        <taxon>Acestrorhamphidae</taxon>
        <taxon>Acestrorhamphinae</taxon>
        <taxon>Astyanax</taxon>
    </lineage>
</organism>
<feature type="region of interest" description="Disordered" evidence="9">
    <location>
        <begin position="289"/>
        <end position="331"/>
    </location>
</feature>
<feature type="compositionally biased region" description="Gly residues" evidence="9">
    <location>
        <begin position="1196"/>
        <end position="1207"/>
    </location>
</feature>
<dbReference type="InterPro" id="IPR041020">
    <property type="entry name" value="PH_16"/>
</dbReference>
<dbReference type="Gene3D" id="3.30.60.20">
    <property type="match status" value="1"/>
</dbReference>
<reference evidence="13 14" key="1">
    <citation type="submission" date="2021-07" db="EMBL/GenBank/DDBJ databases">
        <authorList>
            <person name="Imarazene B."/>
            <person name="Zahm M."/>
            <person name="Klopp C."/>
            <person name="Cabau C."/>
            <person name="Beille S."/>
            <person name="Jouanno E."/>
            <person name="Castinel A."/>
            <person name="Lluch J."/>
            <person name="Gil L."/>
            <person name="Kuchtly C."/>
            <person name="Lopez Roques C."/>
            <person name="Donnadieu C."/>
            <person name="Parrinello H."/>
            <person name="Journot L."/>
            <person name="Du K."/>
            <person name="Schartl M."/>
            <person name="Retaux S."/>
            <person name="Guiguen Y."/>
        </authorList>
    </citation>
    <scope>NUCLEOTIDE SEQUENCE [LARGE SCALE GENOMIC DNA]</scope>
    <source>
        <strain evidence="13">Pach_M1</strain>
        <tissue evidence="13">Testis</tissue>
    </source>
</reference>
<proteinExistence type="predicted"/>
<feature type="region of interest" description="Disordered" evidence="9">
    <location>
        <begin position="1435"/>
        <end position="1461"/>
    </location>
</feature>
<keyword evidence="6" id="KW-0863">Zinc-finger</keyword>
<protein>
    <submittedName>
        <fullName evidence="13">A-kinase anchor protein 13 isoform X1</fullName>
    </submittedName>
</protein>
<dbReference type="SUPFAM" id="SSF57889">
    <property type="entry name" value="Cysteine-rich domain"/>
    <property type="match status" value="1"/>
</dbReference>
<dbReference type="InterPro" id="IPR000219">
    <property type="entry name" value="DH_dom"/>
</dbReference>
<dbReference type="SMART" id="SM00109">
    <property type="entry name" value="C1"/>
    <property type="match status" value="1"/>
</dbReference>
<name>A0A8T2L6V9_ASTMX</name>
<evidence type="ECO:0000256" key="7">
    <source>
        <dbReference type="ARBA" id="ARBA00022833"/>
    </source>
</evidence>
<feature type="compositionally biased region" description="Polar residues" evidence="9">
    <location>
        <begin position="289"/>
        <end position="300"/>
    </location>
</feature>
<evidence type="ECO:0000259" key="11">
    <source>
        <dbReference type="PROSITE" id="PS50010"/>
    </source>
</evidence>
<dbReference type="GO" id="GO:0035023">
    <property type="term" value="P:regulation of Rho protein signal transduction"/>
    <property type="evidence" value="ECO:0007669"/>
    <property type="project" value="TreeGrafter"/>
</dbReference>
<feature type="compositionally biased region" description="Basic and acidic residues" evidence="9">
    <location>
        <begin position="530"/>
        <end position="545"/>
    </location>
</feature>
<evidence type="ECO:0000256" key="9">
    <source>
        <dbReference type="SAM" id="MobiDB-lite"/>
    </source>
</evidence>
<dbReference type="OrthoDB" id="28045at2759"/>
<feature type="compositionally biased region" description="Low complexity" evidence="9">
    <location>
        <begin position="1313"/>
        <end position="1327"/>
    </location>
</feature>
<evidence type="ECO:0000259" key="10">
    <source>
        <dbReference type="PROSITE" id="PS50003"/>
    </source>
</evidence>
<dbReference type="InterPro" id="IPR046349">
    <property type="entry name" value="C1-like_sf"/>
</dbReference>
<feature type="compositionally biased region" description="Polar residues" evidence="9">
    <location>
        <begin position="849"/>
        <end position="868"/>
    </location>
</feature>
<feature type="compositionally biased region" description="Basic and acidic residues" evidence="9">
    <location>
        <begin position="1439"/>
        <end position="1461"/>
    </location>
</feature>
<feature type="compositionally biased region" description="Basic and acidic residues" evidence="9">
    <location>
        <begin position="2314"/>
        <end position="2341"/>
    </location>
</feature>
<evidence type="ECO:0000256" key="8">
    <source>
        <dbReference type="ARBA" id="ARBA00023054"/>
    </source>
</evidence>
<feature type="compositionally biased region" description="Polar residues" evidence="9">
    <location>
        <begin position="774"/>
        <end position="783"/>
    </location>
</feature>
<dbReference type="CDD" id="cd13392">
    <property type="entry name" value="PH_AKAP13"/>
    <property type="match status" value="1"/>
</dbReference>
<keyword evidence="4" id="KW-0344">Guanine-nucleotide releasing factor</keyword>
<dbReference type="PANTHER" id="PTHR13944">
    <property type="entry name" value="AGAP007712-PA"/>
    <property type="match status" value="1"/>
</dbReference>
<dbReference type="InterPro" id="IPR036770">
    <property type="entry name" value="Ankyrin_rpt-contain_sf"/>
</dbReference>
<feature type="compositionally biased region" description="Polar residues" evidence="9">
    <location>
        <begin position="744"/>
        <end position="764"/>
    </location>
</feature>
<dbReference type="FunFam" id="2.30.29.30:FF:000021">
    <property type="entry name" value="Rho guanine nucleotide exchange factor 2"/>
    <property type="match status" value="1"/>
</dbReference>
<feature type="compositionally biased region" description="Polar residues" evidence="9">
    <location>
        <begin position="592"/>
        <end position="604"/>
    </location>
</feature>
<feature type="region of interest" description="Disordered" evidence="9">
    <location>
        <begin position="592"/>
        <end position="629"/>
    </location>
</feature>
<feature type="compositionally biased region" description="Basic and acidic residues" evidence="9">
    <location>
        <begin position="656"/>
        <end position="670"/>
    </location>
</feature>
<keyword evidence="3" id="KW-0597">Phosphoprotein</keyword>
<keyword evidence="2" id="KW-0963">Cytoplasm</keyword>
<dbReference type="Pfam" id="PF17838">
    <property type="entry name" value="PH_16"/>
    <property type="match status" value="1"/>
</dbReference>
<comment type="subcellular location">
    <subcellularLocation>
        <location evidence="1">Cytoplasm</location>
    </subcellularLocation>
</comment>